<keyword evidence="2" id="KW-0812">Transmembrane</keyword>
<feature type="transmembrane region" description="Helical" evidence="2">
    <location>
        <begin position="207"/>
        <end position="225"/>
    </location>
</feature>
<dbReference type="PANTHER" id="PTHR38434:SF1">
    <property type="entry name" value="BLL2549 PROTEIN"/>
    <property type="match status" value="1"/>
</dbReference>
<feature type="transmembrane region" description="Helical" evidence="2">
    <location>
        <begin position="256"/>
        <end position="276"/>
    </location>
</feature>
<evidence type="ECO:0000313" key="4">
    <source>
        <dbReference type="Proteomes" id="UP000230833"/>
    </source>
</evidence>
<feature type="transmembrane region" description="Helical" evidence="2">
    <location>
        <begin position="731"/>
        <end position="749"/>
    </location>
</feature>
<feature type="transmembrane region" description="Helical" evidence="2">
    <location>
        <begin position="340"/>
        <end position="361"/>
    </location>
</feature>
<protein>
    <recommendedName>
        <fullName evidence="5">DUF2339 domain-containing protein</fullName>
    </recommendedName>
</protein>
<gene>
    <name evidence="3" type="ORF">COV07_00395</name>
</gene>
<proteinExistence type="predicted"/>
<feature type="transmembrane region" description="Helical" evidence="2">
    <location>
        <begin position="704"/>
        <end position="725"/>
    </location>
</feature>
<evidence type="ECO:0000313" key="3">
    <source>
        <dbReference type="EMBL" id="PIR47121.1"/>
    </source>
</evidence>
<feature type="transmembrane region" description="Helical" evidence="2">
    <location>
        <begin position="479"/>
        <end position="500"/>
    </location>
</feature>
<feature type="transmembrane region" description="Helical" evidence="2">
    <location>
        <begin position="314"/>
        <end position="334"/>
    </location>
</feature>
<dbReference type="Pfam" id="PF10101">
    <property type="entry name" value="DUF2339"/>
    <property type="match status" value="1"/>
</dbReference>
<dbReference type="PANTHER" id="PTHR38434">
    <property type="entry name" value="BLL2549 PROTEIN"/>
    <property type="match status" value="1"/>
</dbReference>
<dbReference type="InterPro" id="IPR019286">
    <property type="entry name" value="DUF2339_TM"/>
</dbReference>
<feature type="transmembrane region" description="Helical" evidence="2">
    <location>
        <begin position="447"/>
        <end position="467"/>
    </location>
</feature>
<evidence type="ECO:0008006" key="5">
    <source>
        <dbReference type="Google" id="ProtNLM"/>
    </source>
</evidence>
<dbReference type="Proteomes" id="UP000230833">
    <property type="component" value="Unassembled WGS sequence"/>
</dbReference>
<evidence type="ECO:0000256" key="2">
    <source>
        <dbReference type="SAM" id="Phobius"/>
    </source>
</evidence>
<feature type="transmembrane region" description="Helical" evidence="2">
    <location>
        <begin position="561"/>
        <end position="580"/>
    </location>
</feature>
<keyword evidence="2" id="KW-0472">Membrane</keyword>
<sequence length="759" mass="83459">MDTEKELKEIKYLISLMENKVKRLEEEMHKGKAVATQSTPVIIVDDMDQNHAPEIVPSKPPVPPSLVVDESAHSVPLKQTPNKGNYLGDEFAFGGNLFALVGVISLVIGAIAFYFYAVAQGWINEAVRVLIVLLVGGGLMAVGEFLKEKYKRYSSILFGGGIVLLYLSVYMANVHYSLIDIITAYAILVIFTVIAGMLSMRRGENEAIVISMLGAYLTPFLLGQAETSATALGIYMTIINIFVVVAAYYQSSFRQVAVGSLLASVFYGLYLGSFVADDKLSTFIALVFVNWIIFTVSSFVVFVKPDVVPDRGDYIFMGATGLVALGFFVPLFELQSPDNGGYAIGVLGLLYAALAVFATWTRSQERRVAFVYAALFGLFWTTAIALVLDGATMILAWAVLGVLYLVGAMYLRFPELQSVAVSLLALSVLAFFDFAEGNTSGTRVLLNVETITGIILSLLIAFSYYVSRHVESVKDWQKNMPAILLISSQVLAMITLILQYDGAENSALIAGLGALTLVASGTVFYETKARVVGYVSLLIAACAVLVSVLNRTVGEAVLQNPTFLTGIFLVVISIICYFVISSISKDDASALAPNDSTTSTQTFSLNMQVKNERNFLLVYVNALILFVVSAEIIYYFNLRSRPIFNELYILYQNSNFDSTVATLLEKQISTLSNTLRLVLDGFWALYGGALLTVGFLYRVRPVRLAGVTLVALVIVKMFLIDIWSFEILYRFVAFTLLGIFLLLVAFWYNHNREKIKEIL</sequence>
<keyword evidence="1" id="KW-0175">Coiled coil</keyword>
<feature type="transmembrane region" description="Helical" evidence="2">
    <location>
        <begin position="231"/>
        <end position="249"/>
    </location>
</feature>
<feature type="transmembrane region" description="Helical" evidence="2">
    <location>
        <begin position="418"/>
        <end position="435"/>
    </location>
</feature>
<dbReference type="EMBL" id="PCYL01000005">
    <property type="protein sequence ID" value="PIR47121.1"/>
    <property type="molecule type" value="Genomic_DNA"/>
</dbReference>
<feature type="transmembrane region" description="Helical" evidence="2">
    <location>
        <begin position="178"/>
        <end position="200"/>
    </location>
</feature>
<feature type="transmembrane region" description="Helical" evidence="2">
    <location>
        <begin position="506"/>
        <end position="524"/>
    </location>
</feature>
<feature type="transmembrane region" description="Helical" evidence="2">
    <location>
        <begin position="368"/>
        <end position="388"/>
    </location>
</feature>
<organism evidence="3 4">
    <name type="scientific">Candidatus Vogelbacteria bacterium CG10_big_fil_rev_8_21_14_0_10_45_14</name>
    <dbReference type="NCBI Taxonomy" id="1975042"/>
    <lineage>
        <taxon>Bacteria</taxon>
        <taxon>Candidatus Vogeliibacteriota</taxon>
    </lineage>
</organism>
<feature type="transmembrane region" description="Helical" evidence="2">
    <location>
        <begin position="616"/>
        <end position="636"/>
    </location>
</feature>
<name>A0A2H0RKP6_9BACT</name>
<reference evidence="3 4" key="1">
    <citation type="submission" date="2017-09" db="EMBL/GenBank/DDBJ databases">
        <title>Depth-based differentiation of microbial function through sediment-hosted aquifers and enrichment of novel symbionts in the deep terrestrial subsurface.</title>
        <authorList>
            <person name="Probst A.J."/>
            <person name="Ladd B."/>
            <person name="Jarett J.K."/>
            <person name="Geller-Mcgrath D.E."/>
            <person name="Sieber C.M."/>
            <person name="Emerson J.B."/>
            <person name="Anantharaman K."/>
            <person name="Thomas B.C."/>
            <person name="Malmstrom R."/>
            <person name="Stieglmeier M."/>
            <person name="Klingl A."/>
            <person name="Woyke T."/>
            <person name="Ryan C.M."/>
            <person name="Banfield J.F."/>
        </authorList>
    </citation>
    <scope>NUCLEOTIDE SEQUENCE [LARGE SCALE GENOMIC DNA]</scope>
    <source>
        <strain evidence="3">CG10_big_fil_rev_8_21_14_0_10_45_14</strain>
    </source>
</reference>
<feature type="transmembrane region" description="Helical" evidence="2">
    <location>
        <begin position="129"/>
        <end position="146"/>
    </location>
</feature>
<dbReference type="AlphaFoldDB" id="A0A2H0RKP6"/>
<feature type="transmembrane region" description="Helical" evidence="2">
    <location>
        <begin position="153"/>
        <end position="172"/>
    </location>
</feature>
<keyword evidence="2" id="KW-1133">Transmembrane helix</keyword>
<evidence type="ECO:0000256" key="1">
    <source>
        <dbReference type="SAM" id="Coils"/>
    </source>
</evidence>
<accession>A0A2H0RKP6</accession>
<feature type="transmembrane region" description="Helical" evidence="2">
    <location>
        <begin position="282"/>
        <end position="302"/>
    </location>
</feature>
<feature type="transmembrane region" description="Helical" evidence="2">
    <location>
        <begin position="681"/>
        <end position="697"/>
    </location>
</feature>
<feature type="transmembrane region" description="Helical" evidence="2">
    <location>
        <begin position="394"/>
        <end position="411"/>
    </location>
</feature>
<feature type="coiled-coil region" evidence="1">
    <location>
        <begin position="7"/>
        <end position="34"/>
    </location>
</feature>
<comment type="caution">
    <text evidence="3">The sequence shown here is derived from an EMBL/GenBank/DDBJ whole genome shotgun (WGS) entry which is preliminary data.</text>
</comment>
<feature type="transmembrane region" description="Helical" evidence="2">
    <location>
        <begin position="531"/>
        <end position="549"/>
    </location>
</feature>
<feature type="transmembrane region" description="Helical" evidence="2">
    <location>
        <begin position="97"/>
        <end position="117"/>
    </location>
</feature>